<dbReference type="InterPro" id="IPR011473">
    <property type="entry name" value="DUF1579"/>
</dbReference>
<organism evidence="1 2">
    <name type="scientific">Flavobacterium suzhouense</name>
    <dbReference type="NCBI Taxonomy" id="1529638"/>
    <lineage>
        <taxon>Bacteria</taxon>
        <taxon>Pseudomonadati</taxon>
        <taxon>Bacteroidota</taxon>
        <taxon>Flavobacteriia</taxon>
        <taxon>Flavobacteriales</taxon>
        <taxon>Flavobacteriaceae</taxon>
        <taxon>Flavobacterium</taxon>
    </lineage>
</organism>
<accession>A0ABW5NS32</accession>
<keyword evidence="2" id="KW-1185">Reference proteome</keyword>
<sequence length="215" mass="24481">MKKILLSMSVMALCFTSCKKEVKVETEITTTDTAKVVTEEAPEAEKPMDSVAEMEAWQKYMTPGEAHKFLAADNGSWTNEMTFWHDENSKPEKATSTSETKMILGGRYQESNYKGNMMGMPFEGRSTVAYDNSTKEFISTWIDNMGTGMMVMKGEMSPDGKSLDFKGEMVDPTKEKAVWCRELFTVVDANTRKMEMFCMKNGKQHKNMEIIMKRK</sequence>
<proteinExistence type="predicted"/>
<name>A0ABW5NS32_9FLAO</name>
<comment type="caution">
    <text evidence="1">The sequence shown here is derived from an EMBL/GenBank/DDBJ whole genome shotgun (WGS) entry which is preliminary data.</text>
</comment>
<dbReference type="EMBL" id="JBHUMD010000004">
    <property type="protein sequence ID" value="MFD2600869.1"/>
    <property type="molecule type" value="Genomic_DNA"/>
</dbReference>
<protein>
    <submittedName>
        <fullName evidence="1">DUF1579 domain-containing protein</fullName>
    </submittedName>
</protein>
<dbReference type="Proteomes" id="UP001597480">
    <property type="component" value="Unassembled WGS sequence"/>
</dbReference>
<evidence type="ECO:0000313" key="1">
    <source>
        <dbReference type="EMBL" id="MFD2600869.1"/>
    </source>
</evidence>
<gene>
    <name evidence="1" type="ORF">ACFSR3_02265</name>
</gene>
<dbReference type="RefSeq" id="WP_379819541.1">
    <property type="nucleotide sequence ID" value="NZ_JBHUMD010000004.1"/>
</dbReference>
<reference evidence="2" key="1">
    <citation type="journal article" date="2019" name="Int. J. Syst. Evol. Microbiol.">
        <title>The Global Catalogue of Microorganisms (GCM) 10K type strain sequencing project: providing services to taxonomists for standard genome sequencing and annotation.</title>
        <authorList>
            <consortium name="The Broad Institute Genomics Platform"/>
            <consortium name="The Broad Institute Genome Sequencing Center for Infectious Disease"/>
            <person name="Wu L."/>
            <person name="Ma J."/>
        </authorList>
    </citation>
    <scope>NUCLEOTIDE SEQUENCE [LARGE SCALE GENOMIC DNA]</scope>
    <source>
        <strain evidence="2">KCTC 42107</strain>
    </source>
</reference>
<dbReference type="Pfam" id="PF07617">
    <property type="entry name" value="DUF1579"/>
    <property type="match status" value="1"/>
</dbReference>
<evidence type="ECO:0000313" key="2">
    <source>
        <dbReference type="Proteomes" id="UP001597480"/>
    </source>
</evidence>